<organism evidence="1">
    <name type="scientific">Hexamita inflata</name>
    <dbReference type="NCBI Taxonomy" id="28002"/>
    <lineage>
        <taxon>Eukaryota</taxon>
        <taxon>Metamonada</taxon>
        <taxon>Diplomonadida</taxon>
        <taxon>Hexamitidae</taxon>
        <taxon>Hexamitinae</taxon>
        <taxon>Hexamita</taxon>
    </lineage>
</organism>
<comment type="caution">
    <text evidence="1">The sequence shown here is derived from an EMBL/GenBank/DDBJ whole genome shotgun (WGS) entry which is preliminary data.</text>
</comment>
<dbReference type="Proteomes" id="UP001642409">
    <property type="component" value="Unassembled WGS sequence"/>
</dbReference>
<sequence length="651" mass="77130">MNLLPMHHKRLSVEKLFRTLPITDLFAPAVPEEHCLSPLLHQFYKVMFEPIPPETSNDEFFCRFFNKDQFPWSVQIDGEPGTGKTALFKLLTRQSLLYYLPERQLQTVEVLRNTQIDEKEFNSWVKCQYDKLLNTQQMTSLSAQMELKYQKKRERKLKNQIDFQLKLQEIVRETIDINESPLQQLPDNVSALSVDDCQDFYLSELESHFAQLYLGGGIRPVLFANNSPALSCQRYLARDINKPKALPMFNYVYNFVWKEETDAAPKEVKITKNSGIDKFIIKKLPTISQPIECDLSDDSIELLDTNQIILHKKETEVKYDYKYEVNELKRIPKYISTVLYANQQLNYLNKVNTTEYKIKKNEISPCLYEFEKQVLKNPFYSINRSKDHFTPIPATFFVNLNGNLIYSKEQISEMRDKELEFESKRIEQQNSSSDFTSFSSQLNLQEQVINSDNLLNNCADQIIFSCIHSQQLRQQKEFNIDEIKCDQFQLKCVQKYIKQKCTFNCLNLRMVCNYSHWLIELVNSEEEFYKYSEIYNLGIGRRTLEIIEEDEIVTMKDNLSILKIKYQAEVQNQILLNNQLELIDYLLSIKTLDDNYSEWYFYDNELNQKHIVTVQELKNIEIAIHKQKQQFMDVEFNNRTILERGWEEFII</sequence>
<evidence type="ECO:0000313" key="1">
    <source>
        <dbReference type="EMBL" id="CAI9952531.1"/>
    </source>
</evidence>
<accession>A0AA86Q5I2</accession>
<gene>
    <name evidence="1" type="ORF">HINF_LOCUS40176</name>
    <name evidence="2" type="ORF">HINF_LOCUS72676</name>
</gene>
<dbReference type="EMBL" id="CATOUU010000833">
    <property type="protein sequence ID" value="CAI9952531.1"/>
    <property type="molecule type" value="Genomic_DNA"/>
</dbReference>
<keyword evidence="3" id="KW-1185">Reference proteome</keyword>
<dbReference type="AlphaFoldDB" id="A0AA86Q5I2"/>
<name>A0AA86Q5I2_9EUKA</name>
<reference evidence="2 3" key="2">
    <citation type="submission" date="2024-07" db="EMBL/GenBank/DDBJ databases">
        <authorList>
            <person name="Akdeniz Z."/>
        </authorList>
    </citation>
    <scope>NUCLEOTIDE SEQUENCE [LARGE SCALE GENOMIC DNA]</scope>
</reference>
<dbReference type="EMBL" id="CAXDID020000580">
    <property type="protein sequence ID" value="CAL6104216.1"/>
    <property type="molecule type" value="Genomic_DNA"/>
</dbReference>
<evidence type="ECO:0000313" key="3">
    <source>
        <dbReference type="Proteomes" id="UP001642409"/>
    </source>
</evidence>
<reference evidence="1" key="1">
    <citation type="submission" date="2023-06" db="EMBL/GenBank/DDBJ databases">
        <authorList>
            <person name="Kurt Z."/>
        </authorList>
    </citation>
    <scope>NUCLEOTIDE SEQUENCE</scope>
</reference>
<protein>
    <submittedName>
        <fullName evidence="2">Hypothetical_protein</fullName>
    </submittedName>
</protein>
<proteinExistence type="predicted"/>
<evidence type="ECO:0000313" key="2">
    <source>
        <dbReference type="EMBL" id="CAL6104216.1"/>
    </source>
</evidence>